<dbReference type="Gene3D" id="3.20.20.140">
    <property type="entry name" value="Metal-dependent hydrolases"/>
    <property type="match status" value="2"/>
</dbReference>
<dbReference type="SUPFAM" id="SSF82171">
    <property type="entry name" value="DPP6 N-terminal domain-like"/>
    <property type="match status" value="2"/>
</dbReference>
<dbReference type="InterPro" id="IPR006311">
    <property type="entry name" value="TAT_signal"/>
</dbReference>
<comment type="caution">
    <text evidence="4">The sequence shown here is derived from an EMBL/GenBank/DDBJ whole genome shotgun (WGS) entry which is preliminary data.</text>
</comment>
<feature type="domain" description="Amidohydrolase-related" evidence="3">
    <location>
        <begin position="654"/>
        <end position="994"/>
    </location>
</feature>
<gene>
    <name evidence="4" type="ORF">FNH04_18070</name>
</gene>
<dbReference type="InterPro" id="IPR011659">
    <property type="entry name" value="WD40"/>
</dbReference>
<dbReference type="Pfam" id="PF07676">
    <property type="entry name" value="PD40"/>
    <property type="match status" value="4"/>
</dbReference>
<dbReference type="Gene3D" id="2.120.10.30">
    <property type="entry name" value="TolB, C-terminal domain"/>
    <property type="match status" value="2"/>
</dbReference>
<dbReference type="EMBL" id="VJZE01000112">
    <property type="protein sequence ID" value="MPY41744.1"/>
    <property type="molecule type" value="Genomic_DNA"/>
</dbReference>
<dbReference type="InterPro" id="IPR011042">
    <property type="entry name" value="6-blade_b-propeller_TolB-like"/>
</dbReference>
<name>A0A5N8W610_9ACTN</name>
<comment type="similarity">
    <text evidence="1">Belongs to the TolB family.</text>
</comment>
<organism evidence="4 5">
    <name type="scientific">Streptomyces phyllanthi</name>
    <dbReference type="NCBI Taxonomy" id="1803180"/>
    <lineage>
        <taxon>Bacteria</taxon>
        <taxon>Bacillati</taxon>
        <taxon>Actinomycetota</taxon>
        <taxon>Actinomycetes</taxon>
        <taxon>Kitasatosporales</taxon>
        <taxon>Streptomycetaceae</taxon>
        <taxon>Streptomyces</taxon>
    </lineage>
</organism>
<dbReference type="Gene3D" id="2.30.40.10">
    <property type="entry name" value="Urease, subunit C, domain 1"/>
    <property type="match status" value="2"/>
</dbReference>
<dbReference type="Pfam" id="PF01979">
    <property type="entry name" value="Amidohydro_1"/>
    <property type="match status" value="1"/>
</dbReference>
<dbReference type="AlphaFoldDB" id="A0A5N8W610"/>
<proteinExistence type="inferred from homology"/>
<dbReference type="GO" id="GO:0016810">
    <property type="term" value="F:hydrolase activity, acting on carbon-nitrogen (but not peptide) bonds"/>
    <property type="evidence" value="ECO:0007669"/>
    <property type="project" value="InterPro"/>
</dbReference>
<evidence type="ECO:0000256" key="1">
    <source>
        <dbReference type="ARBA" id="ARBA00009820"/>
    </source>
</evidence>
<dbReference type="SUPFAM" id="SSF69304">
    <property type="entry name" value="Tricorn protease N-terminal domain"/>
    <property type="match status" value="1"/>
</dbReference>
<dbReference type="InterPro" id="IPR032466">
    <property type="entry name" value="Metal_Hydrolase"/>
</dbReference>
<dbReference type="InterPro" id="IPR006680">
    <property type="entry name" value="Amidohydro-rel"/>
</dbReference>
<protein>
    <submittedName>
        <fullName evidence="4">Amidohydrolase family protein</fullName>
    </submittedName>
</protein>
<evidence type="ECO:0000256" key="2">
    <source>
        <dbReference type="SAM" id="MobiDB-lite"/>
    </source>
</evidence>
<accession>A0A5N8W610</accession>
<keyword evidence="4" id="KW-0378">Hydrolase</keyword>
<evidence type="ECO:0000259" key="3">
    <source>
        <dbReference type="Pfam" id="PF01979"/>
    </source>
</evidence>
<feature type="region of interest" description="Disordered" evidence="2">
    <location>
        <begin position="20"/>
        <end position="39"/>
    </location>
</feature>
<dbReference type="Proteomes" id="UP000326979">
    <property type="component" value="Unassembled WGS sequence"/>
</dbReference>
<keyword evidence="5" id="KW-1185">Reference proteome</keyword>
<dbReference type="SUPFAM" id="SSF51556">
    <property type="entry name" value="Metallo-dependent hydrolases"/>
    <property type="match status" value="1"/>
</dbReference>
<dbReference type="PANTHER" id="PTHR36842">
    <property type="entry name" value="PROTEIN TOLB HOMOLOG"/>
    <property type="match status" value="1"/>
</dbReference>
<dbReference type="SUPFAM" id="SSF51338">
    <property type="entry name" value="Composite domain of metallo-dependent hydrolases"/>
    <property type="match status" value="1"/>
</dbReference>
<dbReference type="PROSITE" id="PS51318">
    <property type="entry name" value="TAT"/>
    <property type="match status" value="1"/>
</dbReference>
<evidence type="ECO:0000313" key="4">
    <source>
        <dbReference type="EMBL" id="MPY41744.1"/>
    </source>
</evidence>
<reference evidence="4 5" key="1">
    <citation type="submission" date="2019-07" db="EMBL/GenBank/DDBJ databases">
        <title>New species of Amycolatopsis and Streptomyces.</title>
        <authorList>
            <person name="Duangmal K."/>
            <person name="Teo W.F.A."/>
            <person name="Lipun K."/>
        </authorList>
    </citation>
    <scope>NUCLEOTIDE SEQUENCE [LARGE SCALE GENOMIC DNA]</scope>
    <source>
        <strain evidence="4 5">TISTR 2346</strain>
    </source>
</reference>
<dbReference type="RefSeq" id="WP_322723245.1">
    <property type="nucleotide sequence ID" value="NZ_BAABEQ010000013.1"/>
</dbReference>
<dbReference type="InterPro" id="IPR011059">
    <property type="entry name" value="Metal-dep_hydrolase_composite"/>
</dbReference>
<sequence>MGLTRRALIKRGAGLAAGTGVLSGHGTPGRASPGLDGRTGTRAVTVTVTEATNASAALAPDGRTVVLDLLNLLWTLPAEGGDAVPLTGVEEEASEPDFSPDGRRIVYQAYTDGAFHLWLMNADGTGRKQLTSGDADHREPRFSPDGTRIACAAESDGRYAIHVIDVDSGAATVWTTGTAQEAQPCWTPDGGAIVFTTGTADAPRAIDQVTADGTRTTLAKVTEGRLAGPSLSPDGSRLAHVHLTTTSAALVVDGETVSDDGEDVFPFAARWAGPDELLYTADGRLRRRTLHGTAEDIPFSARVTVPRVAERPASARDFDDTSGRRVKGVVGPALSPDGRGVAFGALGDLWIMRRGKSPEAVVADGHRNTDPAWFPDGQGLVYVSDRDGGIALWRYDLATRARRRLTDTALSAAAPTVSPDGTTVAFVSEGATLCTLELATGAVRKVAGPLNAPGRPTFTADGTRLAAAVLVPVTPRYREGRNQILTVDLSTGESHYSEPLPGGSLANRIDAGPVHSPDGTRTAYIANGTLHISDLDADGRTTGTARRVGAETADAPSWSGDSATLLYLSDGRLRLATPTVTGKTSAVPLRLSWRPALPTGRTVVRAGALWDGTGPALRHDVDIVLDGHRIAAVTPRGERRVGPGDKVVDARGLTVLPGFVAVHEHGPWERNELMRLWLSFGVTALRSPGTAHYAAVEAKEALASGRRTGPRVLAAGDLVDGSRVYYSSGRPVTDDEQVRREIDKARALGHDMVKTYVRLPYALQRTAVRAAHRIGLRSASHYLFGPLGLGADGVEHIGGTSRYGRRQKETHLGHSYQDVTGPLAASGMAFTPTFGLSGLGLPAVRAALYRHAEWALDDPRLTSLLTAAEYAELREGIQAALAKEPTAELAFVARHGATVRRLVEQGAHVAVGTDSPLVPPGVYYHLNLQTMVRHGVSPYEALRSATVQGARTLGLSDRLGTVEPGKLADLVLVEGDPTTDIAAAAAVRQVVVGGVPHTVADLTATAPQQSARTVRNATLPDVPQQPARDRFWWHREEHIHHSCC</sequence>
<evidence type="ECO:0000313" key="5">
    <source>
        <dbReference type="Proteomes" id="UP000326979"/>
    </source>
</evidence>
<dbReference type="PANTHER" id="PTHR36842:SF1">
    <property type="entry name" value="PROTEIN TOLB"/>
    <property type="match status" value="1"/>
</dbReference>